<protein>
    <recommendedName>
        <fullName evidence="3">Transposase</fullName>
    </recommendedName>
</protein>
<accession>A0ABX3N6G8</accession>
<name>A0ABX3N6G8_9FLAO</name>
<gene>
    <name evidence="1" type="ORF">BB021_10990</name>
</gene>
<dbReference type="EMBL" id="MBDS01000017">
    <property type="protein sequence ID" value="OPB87030.1"/>
    <property type="molecule type" value="Genomic_DNA"/>
</dbReference>
<evidence type="ECO:0000313" key="2">
    <source>
        <dbReference type="Proteomes" id="UP000190016"/>
    </source>
</evidence>
<comment type="caution">
    <text evidence="1">The sequence shown here is derived from an EMBL/GenBank/DDBJ whole genome shotgun (WGS) entry which is preliminary data.</text>
</comment>
<organism evidence="1 2">
    <name type="scientific">Elizabethkingia ursingii</name>
    <dbReference type="NCBI Taxonomy" id="1756150"/>
    <lineage>
        <taxon>Bacteria</taxon>
        <taxon>Pseudomonadati</taxon>
        <taxon>Bacteroidota</taxon>
        <taxon>Flavobacteriia</taxon>
        <taxon>Flavobacteriales</taxon>
        <taxon>Weeksellaceae</taxon>
        <taxon>Elizabethkingia</taxon>
    </lineage>
</organism>
<proteinExistence type="predicted"/>
<keyword evidence="2" id="KW-1185">Reference proteome</keyword>
<evidence type="ECO:0000313" key="1">
    <source>
        <dbReference type="EMBL" id="OPB87030.1"/>
    </source>
</evidence>
<evidence type="ECO:0008006" key="3">
    <source>
        <dbReference type="Google" id="ProtNLM"/>
    </source>
</evidence>
<sequence length="73" mass="8915">MFFYEVSGSIIRFGIYISTWHRSYHCRINRKKYPDSTMASIKFNPPEYQWKIADFMLFLLRVYTPDYLFTKGK</sequence>
<dbReference type="Proteomes" id="UP000190016">
    <property type="component" value="Unassembled WGS sequence"/>
</dbReference>
<reference evidence="1 2" key="1">
    <citation type="submission" date="2016-07" db="EMBL/GenBank/DDBJ databases">
        <title>Revisiting the Taxonomy of the Elizabethkingia Genus based on Whole-Genome Sequencing, Optical Mapping, and MALDI-TOF.</title>
        <authorList>
            <person name="Nicholson A.C."/>
        </authorList>
    </citation>
    <scope>NUCLEOTIDE SEQUENCE [LARGE SCALE GENOMIC DNA]</scope>
    <source>
        <strain evidence="1 2">C1558</strain>
    </source>
</reference>